<dbReference type="InterPro" id="IPR009057">
    <property type="entry name" value="Homeodomain-like_sf"/>
</dbReference>
<keyword evidence="1 2" id="KW-0238">DNA-binding</keyword>
<protein>
    <recommendedName>
        <fullName evidence="3">HTH tetR-type domain-containing protein</fullName>
    </recommendedName>
</protein>
<proteinExistence type="predicted"/>
<evidence type="ECO:0000313" key="5">
    <source>
        <dbReference type="Proteomes" id="UP001500503"/>
    </source>
</evidence>
<organism evidence="4 5">
    <name type="scientific">Actinoallomurus oryzae</name>
    <dbReference type="NCBI Taxonomy" id="502180"/>
    <lineage>
        <taxon>Bacteria</taxon>
        <taxon>Bacillati</taxon>
        <taxon>Actinomycetota</taxon>
        <taxon>Actinomycetes</taxon>
        <taxon>Streptosporangiales</taxon>
        <taxon>Thermomonosporaceae</taxon>
        <taxon>Actinoallomurus</taxon>
    </lineage>
</organism>
<comment type="caution">
    <text evidence="4">The sequence shown here is derived from an EMBL/GenBank/DDBJ whole genome shotgun (WGS) entry which is preliminary data.</text>
</comment>
<reference evidence="5" key="1">
    <citation type="journal article" date="2019" name="Int. J. Syst. Evol. Microbiol.">
        <title>The Global Catalogue of Microorganisms (GCM) 10K type strain sequencing project: providing services to taxonomists for standard genome sequencing and annotation.</title>
        <authorList>
            <consortium name="The Broad Institute Genomics Platform"/>
            <consortium name="The Broad Institute Genome Sequencing Center for Infectious Disease"/>
            <person name="Wu L."/>
            <person name="Ma J."/>
        </authorList>
    </citation>
    <scope>NUCLEOTIDE SEQUENCE [LARGE SCALE GENOMIC DNA]</scope>
    <source>
        <strain evidence="5">JCM 17933</strain>
    </source>
</reference>
<evidence type="ECO:0000256" key="1">
    <source>
        <dbReference type="ARBA" id="ARBA00023125"/>
    </source>
</evidence>
<sequence length="189" mass="21161">MRARAEAAEDTRRRVFDAAADLLRRRLRVDIRLEDVAAGAGVSVQTVLRVAGSKADLFRVAFDQVLSEITGQLSDAEPGDVDAAVRTWFDHYEQFGDVVIRTLAEEADSTVVGPIVEVGRTKHRQRVEQLLGPLLATRPAEQRDRAIDALVCACDVYTWKLLRRDFGRPRADAEATMRLMIESIVETRE</sequence>
<name>A0ABP8PX57_9ACTN</name>
<evidence type="ECO:0000259" key="3">
    <source>
        <dbReference type="PROSITE" id="PS50977"/>
    </source>
</evidence>
<dbReference type="InterPro" id="IPR001647">
    <property type="entry name" value="HTH_TetR"/>
</dbReference>
<dbReference type="SUPFAM" id="SSF46689">
    <property type="entry name" value="Homeodomain-like"/>
    <property type="match status" value="1"/>
</dbReference>
<dbReference type="EMBL" id="BAABHF010000019">
    <property type="protein sequence ID" value="GAA4493918.1"/>
    <property type="molecule type" value="Genomic_DNA"/>
</dbReference>
<dbReference type="PROSITE" id="PS50977">
    <property type="entry name" value="HTH_TETR_2"/>
    <property type="match status" value="1"/>
</dbReference>
<feature type="domain" description="HTH tetR-type" evidence="3">
    <location>
        <begin position="9"/>
        <end position="69"/>
    </location>
</feature>
<feature type="DNA-binding region" description="H-T-H motif" evidence="2">
    <location>
        <begin position="32"/>
        <end position="51"/>
    </location>
</feature>
<accession>A0ABP8PX57</accession>
<dbReference type="Proteomes" id="UP001500503">
    <property type="component" value="Unassembled WGS sequence"/>
</dbReference>
<gene>
    <name evidence="4" type="ORF">GCM10023191_032190</name>
</gene>
<evidence type="ECO:0000256" key="2">
    <source>
        <dbReference type="PROSITE-ProRule" id="PRU00335"/>
    </source>
</evidence>
<keyword evidence="5" id="KW-1185">Reference proteome</keyword>
<dbReference type="Gene3D" id="1.10.357.10">
    <property type="entry name" value="Tetracycline Repressor, domain 2"/>
    <property type="match status" value="1"/>
</dbReference>
<evidence type="ECO:0000313" key="4">
    <source>
        <dbReference type="EMBL" id="GAA4493918.1"/>
    </source>
</evidence>